<evidence type="ECO:0000256" key="6">
    <source>
        <dbReference type="ARBA" id="ARBA00023115"/>
    </source>
</evidence>
<dbReference type="InterPro" id="IPR003826">
    <property type="entry name" value="AdoMetDC_fam_prok"/>
</dbReference>
<dbReference type="InterPro" id="IPR042284">
    <property type="entry name" value="AdoMetDC_N"/>
</dbReference>
<dbReference type="RefSeq" id="WP_284195125.1">
    <property type="nucleotide sequence ID" value="NZ_BSOG01000001.1"/>
</dbReference>
<dbReference type="Gene3D" id="3.30.360.110">
    <property type="entry name" value="S-adenosylmethionine decarboxylase domain"/>
    <property type="match status" value="1"/>
</dbReference>
<accession>A0ABQ5YGE1</accession>
<evidence type="ECO:0000256" key="3">
    <source>
        <dbReference type="ARBA" id="ARBA00022793"/>
    </source>
</evidence>
<keyword evidence="6" id="KW-0620">Polyamine biosynthesis</keyword>
<dbReference type="NCBIfam" id="TIGR03330">
    <property type="entry name" value="SAM_DCase_Bsu"/>
    <property type="match status" value="1"/>
</dbReference>
<keyword evidence="8" id="KW-0456">Lyase</keyword>
<evidence type="ECO:0000256" key="4">
    <source>
        <dbReference type="ARBA" id="ARBA00022813"/>
    </source>
</evidence>
<evidence type="ECO:0000256" key="2">
    <source>
        <dbReference type="ARBA" id="ARBA00022691"/>
    </source>
</evidence>
<dbReference type="PANTHER" id="PTHR33866">
    <property type="entry name" value="S-ADENOSYLMETHIONINE DECARBOXYLASE PROENZYME"/>
    <property type="match status" value="1"/>
</dbReference>
<evidence type="ECO:0000313" key="11">
    <source>
        <dbReference type="EMBL" id="GLR11984.1"/>
    </source>
</evidence>
<comment type="cofactor">
    <cofactor evidence="1">
        <name>pyruvate</name>
        <dbReference type="ChEBI" id="CHEBI:15361"/>
    </cofactor>
</comment>
<keyword evidence="9" id="KW-0704">Schiff base</keyword>
<protein>
    <recommendedName>
        <fullName evidence="13">Adenosylmethionine decarboxylase</fullName>
    </recommendedName>
</protein>
<keyword evidence="4" id="KW-0068">Autocatalytic cleavage</keyword>
<keyword evidence="5" id="KW-0745">Spermidine biosynthesis</keyword>
<dbReference type="Proteomes" id="UP001156706">
    <property type="component" value="Unassembled WGS sequence"/>
</dbReference>
<sequence>MNGLHLTADLYDCQQPSLLTDEAALQQLCLSQVELAGLKAVSACWHQFPASEAGPGGITGVVLLAESHLALHTWPERSGVTLDVYVCNFGADNSNKAESLLAALLAAFEPRQQQLGRLQRGDATTDHAI</sequence>
<evidence type="ECO:0000256" key="9">
    <source>
        <dbReference type="ARBA" id="ARBA00023270"/>
    </source>
</evidence>
<gene>
    <name evidence="11" type="ORF">GCM10007907_07740</name>
</gene>
<dbReference type="PANTHER" id="PTHR33866:SF2">
    <property type="entry name" value="S-ADENOSYLMETHIONINE DECARBOXYLASE PROENZYME"/>
    <property type="match status" value="1"/>
</dbReference>
<organism evidence="11 12">
    <name type="scientific">Chitinimonas prasina</name>
    <dbReference type="NCBI Taxonomy" id="1434937"/>
    <lineage>
        <taxon>Bacteria</taxon>
        <taxon>Pseudomonadati</taxon>
        <taxon>Pseudomonadota</taxon>
        <taxon>Betaproteobacteria</taxon>
        <taxon>Neisseriales</taxon>
        <taxon>Chitinibacteraceae</taxon>
        <taxon>Chitinimonas</taxon>
    </lineage>
</organism>
<proteinExistence type="predicted"/>
<evidence type="ECO:0000256" key="5">
    <source>
        <dbReference type="ARBA" id="ARBA00023066"/>
    </source>
</evidence>
<keyword evidence="2" id="KW-0949">S-adenosyl-L-methionine</keyword>
<name>A0ABQ5YGE1_9NEIS</name>
<keyword evidence="7" id="KW-0865">Zymogen</keyword>
<keyword evidence="3" id="KW-0210">Decarboxylase</keyword>
<evidence type="ECO:0000256" key="10">
    <source>
        <dbReference type="ARBA" id="ARBA00023317"/>
    </source>
</evidence>
<dbReference type="EMBL" id="BSOG01000001">
    <property type="protein sequence ID" value="GLR11984.1"/>
    <property type="molecule type" value="Genomic_DNA"/>
</dbReference>
<evidence type="ECO:0008006" key="13">
    <source>
        <dbReference type="Google" id="ProtNLM"/>
    </source>
</evidence>
<dbReference type="InterPro" id="IPR042286">
    <property type="entry name" value="AdoMetDC_C"/>
</dbReference>
<dbReference type="InterPro" id="IPR016067">
    <property type="entry name" value="S-AdoMet_deCO2ase_core"/>
</dbReference>
<dbReference type="Gene3D" id="3.30.160.750">
    <property type="match status" value="1"/>
</dbReference>
<evidence type="ECO:0000313" key="12">
    <source>
        <dbReference type="Proteomes" id="UP001156706"/>
    </source>
</evidence>
<keyword evidence="12" id="KW-1185">Reference proteome</keyword>
<evidence type="ECO:0000256" key="1">
    <source>
        <dbReference type="ARBA" id="ARBA00001928"/>
    </source>
</evidence>
<evidence type="ECO:0000256" key="7">
    <source>
        <dbReference type="ARBA" id="ARBA00023145"/>
    </source>
</evidence>
<evidence type="ECO:0000256" key="8">
    <source>
        <dbReference type="ARBA" id="ARBA00023239"/>
    </source>
</evidence>
<keyword evidence="10" id="KW-0670">Pyruvate</keyword>
<comment type="caution">
    <text evidence="11">The sequence shown here is derived from an EMBL/GenBank/DDBJ whole genome shotgun (WGS) entry which is preliminary data.</text>
</comment>
<dbReference type="InterPro" id="IPR017716">
    <property type="entry name" value="S-AdoMet_deCOase_pro-enz"/>
</dbReference>
<dbReference type="SUPFAM" id="SSF56276">
    <property type="entry name" value="S-adenosylmethionine decarboxylase"/>
    <property type="match status" value="1"/>
</dbReference>
<reference evidence="12" key="1">
    <citation type="journal article" date="2019" name="Int. J. Syst. Evol. Microbiol.">
        <title>The Global Catalogue of Microorganisms (GCM) 10K type strain sequencing project: providing services to taxonomists for standard genome sequencing and annotation.</title>
        <authorList>
            <consortium name="The Broad Institute Genomics Platform"/>
            <consortium name="The Broad Institute Genome Sequencing Center for Infectious Disease"/>
            <person name="Wu L."/>
            <person name="Ma J."/>
        </authorList>
    </citation>
    <scope>NUCLEOTIDE SEQUENCE [LARGE SCALE GENOMIC DNA]</scope>
    <source>
        <strain evidence="12">NBRC 110044</strain>
    </source>
</reference>
<dbReference type="Pfam" id="PF02675">
    <property type="entry name" value="AdoMet_dc"/>
    <property type="match status" value="1"/>
</dbReference>